<dbReference type="Gene3D" id="3.30.40.10">
    <property type="entry name" value="Zinc/RING finger domain, C3HC4 (zinc finger)"/>
    <property type="match status" value="1"/>
</dbReference>
<protein>
    <submittedName>
        <fullName evidence="2">Uncharacterized protein</fullName>
    </submittedName>
</protein>
<feature type="compositionally biased region" description="Polar residues" evidence="1">
    <location>
        <begin position="17"/>
        <end position="28"/>
    </location>
</feature>
<dbReference type="OrthoDB" id="2122982at2759"/>
<dbReference type="PROSITE" id="PS50966">
    <property type="entry name" value="ZF_SWIM"/>
    <property type="match status" value="1"/>
</dbReference>
<reference evidence="2" key="1">
    <citation type="submission" date="2016-06" db="EMBL/GenBank/DDBJ databases">
        <authorList>
            <person name="Cuomo C."/>
            <person name="Litvintseva A."/>
            <person name="Heitman J."/>
            <person name="Chen Y."/>
            <person name="Sun S."/>
            <person name="Springer D."/>
            <person name="Dromer F."/>
            <person name="Young S."/>
            <person name="Zeng Q."/>
            <person name="Chapman S."/>
            <person name="Gujja S."/>
            <person name="Saif S."/>
            <person name="Birren B."/>
        </authorList>
    </citation>
    <scope>NUCLEOTIDE SEQUENCE</scope>
    <source>
        <strain evidence="2">CBS 7841</strain>
    </source>
</reference>
<proteinExistence type="predicted"/>
<dbReference type="InterPro" id="IPR007527">
    <property type="entry name" value="Znf_SWIM"/>
</dbReference>
<organism evidence="2 3">
    <name type="scientific">Cryptococcus depauperatus CBS 7841</name>
    <dbReference type="NCBI Taxonomy" id="1295531"/>
    <lineage>
        <taxon>Eukaryota</taxon>
        <taxon>Fungi</taxon>
        <taxon>Dikarya</taxon>
        <taxon>Basidiomycota</taxon>
        <taxon>Agaricomycotina</taxon>
        <taxon>Tremellomycetes</taxon>
        <taxon>Tremellales</taxon>
        <taxon>Cryptococcaceae</taxon>
        <taxon>Cryptococcus</taxon>
    </lineage>
</organism>
<dbReference type="SUPFAM" id="SSF57850">
    <property type="entry name" value="RING/U-box"/>
    <property type="match status" value="1"/>
</dbReference>
<dbReference type="GO" id="GO:0008270">
    <property type="term" value="F:zinc ion binding"/>
    <property type="evidence" value="ECO:0007669"/>
    <property type="project" value="InterPro"/>
</dbReference>
<dbReference type="EMBL" id="CP143784">
    <property type="protein sequence ID" value="WVN85326.1"/>
    <property type="molecule type" value="Genomic_DNA"/>
</dbReference>
<feature type="compositionally biased region" description="Basic and acidic residues" evidence="1">
    <location>
        <begin position="1"/>
        <end position="10"/>
    </location>
</feature>
<evidence type="ECO:0000256" key="1">
    <source>
        <dbReference type="SAM" id="MobiDB-lite"/>
    </source>
</evidence>
<keyword evidence="3" id="KW-1185">Reference proteome</keyword>
<dbReference type="GO" id="GO:0061630">
    <property type="term" value="F:ubiquitin protein ligase activity"/>
    <property type="evidence" value="ECO:0007669"/>
    <property type="project" value="InterPro"/>
</dbReference>
<dbReference type="InterPro" id="IPR039903">
    <property type="entry name" value="Zswim2"/>
</dbReference>
<reference evidence="2" key="2">
    <citation type="journal article" date="2022" name="Elife">
        <title>Obligate sexual reproduction of a homothallic fungus closely related to the Cryptococcus pathogenic species complex.</title>
        <authorList>
            <person name="Passer A.R."/>
            <person name="Clancey S.A."/>
            <person name="Shea T."/>
            <person name="David-Palma M."/>
            <person name="Averette A.F."/>
            <person name="Boekhout T."/>
            <person name="Porcel B.M."/>
            <person name="Nowrousian M."/>
            <person name="Cuomo C.A."/>
            <person name="Sun S."/>
            <person name="Heitman J."/>
            <person name="Coelho M.A."/>
        </authorList>
    </citation>
    <scope>NUCLEOTIDE SEQUENCE</scope>
    <source>
        <strain evidence="2">CBS 7841</strain>
    </source>
</reference>
<name>A0A1E3HLX0_9TREE</name>
<feature type="region of interest" description="Disordered" evidence="1">
    <location>
        <begin position="1"/>
        <end position="40"/>
    </location>
</feature>
<dbReference type="InterPro" id="IPR001841">
    <property type="entry name" value="Znf_RING"/>
</dbReference>
<gene>
    <name evidence="2" type="ORF">L203_100471</name>
</gene>
<sequence>MSKDLYKTEPEMAPPLSISSYNQETDPSQAPPAVSTDTSTVISLSSTAATHTYPTRGSRAESLVKGNENHTSRQASCAHAKLFPSVPKKQKALDLAATISSIRVKRARKSSDMLFTTSSSSRLKEQRTLHANNQSSAQTLPQCARKRVTSTRTGTGVTRSNTFPGKGKGKAESFVDPTHLRPARERVKCPNAIQDRCVRAVSQRMFMIQRISCQTDPVKIDQFKVLGSTGNVYTVTMGPKPDCDCPDCTKGNLPCKHIIFVFLKILKIPRSSALWYQKGLTPVELQRIFSNAPAAPPGSIAVNASVHRAYLKATGALSEDALEAESGSIQAGSSGSQRKFAIGEDCPVCYEEMTQADEDKKNLVYDESLGGCGRPLHTQCFKMWALSARNFNKNVTCVWCRSPWADNSSSRKRNKSGPQYSSLGYLNMAQEAGMSRERDVSTYYHGGRYRYLDSCQ</sequence>
<feature type="region of interest" description="Disordered" evidence="1">
    <location>
        <begin position="113"/>
        <end position="174"/>
    </location>
</feature>
<feature type="compositionally biased region" description="Low complexity" evidence="1">
    <location>
        <begin position="150"/>
        <end position="160"/>
    </location>
</feature>
<dbReference type="AlphaFoldDB" id="A0A1E3HLX0"/>
<dbReference type="InterPro" id="IPR013083">
    <property type="entry name" value="Znf_RING/FYVE/PHD"/>
</dbReference>
<dbReference type="Pfam" id="PF04434">
    <property type="entry name" value="SWIM"/>
    <property type="match status" value="1"/>
</dbReference>
<dbReference type="PANTHER" id="PTHR21540:SF0">
    <property type="entry name" value="PHD FAMILY PROTEIN"/>
    <property type="match status" value="1"/>
</dbReference>
<dbReference type="PANTHER" id="PTHR21540">
    <property type="entry name" value="RING FINGER AND SWIM DOMAIN-CONTAINING PROTEIN 2"/>
    <property type="match status" value="1"/>
</dbReference>
<dbReference type="VEuPathDB" id="FungiDB:L203_06278"/>
<reference evidence="2" key="3">
    <citation type="submission" date="2024-01" db="EMBL/GenBank/DDBJ databases">
        <authorList>
            <person name="Coelho M.A."/>
            <person name="David-Palma M."/>
            <person name="Shea T."/>
            <person name="Sun S."/>
            <person name="Cuomo C.A."/>
            <person name="Heitman J."/>
        </authorList>
    </citation>
    <scope>NUCLEOTIDE SEQUENCE</scope>
    <source>
        <strain evidence="2">CBS 7841</strain>
    </source>
</reference>
<evidence type="ECO:0000313" key="2">
    <source>
        <dbReference type="EMBL" id="WVN85326.1"/>
    </source>
</evidence>
<dbReference type="PROSITE" id="PS50089">
    <property type="entry name" value="ZF_RING_2"/>
    <property type="match status" value="1"/>
</dbReference>
<dbReference type="RefSeq" id="XP_066066027.1">
    <property type="nucleotide sequence ID" value="XM_066209930.1"/>
</dbReference>
<accession>A0A1E3HLX0</accession>
<dbReference type="GeneID" id="91084687"/>
<feature type="compositionally biased region" description="Polar residues" evidence="1">
    <location>
        <begin position="129"/>
        <end position="141"/>
    </location>
</feature>
<dbReference type="Proteomes" id="UP000094043">
    <property type="component" value="Chromosome 1"/>
</dbReference>
<evidence type="ECO:0000313" key="3">
    <source>
        <dbReference type="Proteomes" id="UP000094043"/>
    </source>
</evidence>
<dbReference type="KEGG" id="cdep:91084687"/>